<sequence length="218" mass="23763">MIRKACLAALIFWTVSGCSENGQSYTDSVVETGGDNAAAEAAHEDTALNTGPDQGVEHDGATGQRAECSVDEEPLFACPLENGKKVAVCLVDRPDGQSFVQYRYGEACKTAELAWPEKPGTEQLRFASTPYSGGGEAQLSFARGHTRYVIYSRVVRTNFKAGEPNNPKFEDGVMVLRDSRLQADYKCRDGEAPIPVDYNLADEHLPENADGIFYPDED</sequence>
<dbReference type="PROSITE" id="PS51257">
    <property type="entry name" value="PROKAR_LIPOPROTEIN"/>
    <property type="match status" value="1"/>
</dbReference>
<organism evidence="1 2">
    <name type="scientific">Altericroceibacterium spongiae</name>
    <dbReference type="NCBI Taxonomy" id="2320269"/>
    <lineage>
        <taxon>Bacteria</taxon>
        <taxon>Pseudomonadati</taxon>
        <taxon>Pseudomonadota</taxon>
        <taxon>Alphaproteobacteria</taxon>
        <taxon>Sphingomonadales</taxon>
        <taxon>Erythrobacteraceae</taxon>
        <taxon>Altericroceibacterium</taxon>
    </lineage>
</organism>
<dbReference type="EMBL" id="RAPF01000001">
    <property type="protein sequence ID" value="RKF23185.1"/>
    <property type="molecule type" value="Genomic_DNA"/>
</dbReference>
<accession>A0A420ER76</accession>
<protein>
    <submittedName>
        <fullName evidence="1">Uncharacterized protein</fullName>
    </submittedName>
</protein>
<dbReference type="OrthoDB" id="8160532at2"/>
<proteinExistence type="predicted"/>
<dbReference type="AlphaFoldDB" id="A0A420ER76"/>
<dbReference type="RefSeq" id="WP_120323089.1">
    <property type="nucleotide sequence ID" value="NZ_RAPF01000001.1"/>
</dbReference>
<keyword evidence="2" id="KW-1185">Reference proteome</keyword>
<dbReference type="Proteomes" id="UP000284395">
    <property type="component" value="Unassembled WGS sequence"/>
</dbReference>
<evidence type="ECO:0000313" key="2">
    <source>
        <dbReference type="Proteomes" id="UP000284395"/>
    </source>
</evidence>
<reference evidence="1 2" key="1">
    <citation type="submission" date="2018-09" db="EMBL/GenBank/DDBJ databases">
        <title>Altererythrobacter spongiae sp. nov., isolated from a marine sponge.</title>
        <authorList>
            <person name="Zhuang L."/>
            <person name="Luo L."/>
        </authorList>
    </citation>
    <scope>NUCLEOTIDE SEQUENCE [LARGE SCALE GENOMIC DNA]</scope>
    <source>
        <strain evidence="1 2">HN-Y73</strain>
    </source>
</reference>
<name>A0A420ER76_9SPHN</name>
<comment type="caution">
    <text evidence="1">The sequence shown here is derived from an EMBL/GenBank/DDBJ whole genome shotgun (WGS) entry which is preliminary data.</text>
</comment>
<evidence type="ECO:0000313" key="1">
    <source>
        <dbReference type="EMBL" id="RKF23185.1"/>
    </source>
</evidence>
<gene>
    <name evidence="1" type="ORF">D6851_01460</name>
</gene>